<name>A0A494YX56_9BACI</name>
<dbReference type="InterPro" id="IPR005232">
    <property type="entry name" value="LarE"/>
</dbReference>
<dbReference type="RefSeq" id="WP_121132163.1">
    <property type="nucleotide sequence ID" value="NZ_JBHUFK010000003.1"/>
</dbReference>
<dbReference type="PANTHER" id="PTHR43169">
    <property type="entry name" value="EXSB FAMILY PROTEIN"/>
    <property type="match status" value="1"/>
</dbReference>
<dbReference type="PIRSF" id="PIRSF006661">
    <property type="entry name" value="PP-lp_UCP006661"/>
    <property type="match status" value="1"/>
</dbReference>
<protein>
    <submittedName>
        <fullName evidence="3">ATP-dependent sacrificial sulfur transferase LarE</fullName>
    </submittedName>
</protein>
<dbReference type="GO" id="GO:0016783">
    <property type="term" value="F:sulfurtransferase activity"/>
    <property type="evidence" value="ECO:0007669"/>
    <property type="project" value="InterPro"/>
</dbReference>
<dbReference type="CDD" id="cd01990">
    <property type="entry name" value="LarE-like"/>
    <property type="match status" value="1"/>
</dbReference>
<keyword evidence="3" id="KW-0808">Transferase</keyword>
<dbReference type="Pfam" id="PF02540">
    <property type="entry name" value="NAD_synthase"/>
    <property type="match status" value="1"/>
</dbReference>
<evidence type="ECO:0000256" key="1">
    <source>
        <dbReference type="PIRSR" id="PIRSR006661-1"/>
    </source>
</evidence>
<accession>A0A494YX56</accession>
<dbReference type="Proteomes" id="UP000281813">
    <property type="component" value="Unassembled WGS sequence"/>
</dbReference>
<dbReference type="InterPro" id="IPR052188">
    <property type="entry name" value="Ni-pincer_cofactor_biosynth"/>
</dbReference>
<dbReference type="InterPro" id="IPR022310">
    <property type="entry name" value="NAD/GMP_synthase"/>
</dbReference>
<dbReference type="InterPro" id="IPR014729">
    <property type="entry name" value="Rossmann-like_a/b/a_fold"/>
</dbReference>
<dbReference type="OrthoDB" id="9776919at2"/>
<keyword evidence="4" id="KW-1185">Reference proteome</keyword>
<feature type="active site" description="Nucleophile and sulfur donor" evidence="1">
    <location>
        <position position="175"/>
    </location>
</feature>
<dbReference type="GO" id="GO:0006163">
    <property type="term" value="P:purine nucleotide metabolic process"/>
    <property type="evidence" value="ECO:0007669"/>
    <property type="project" value="UniProtKB-ARBA"/>
</dbReference>
<proteinExistence type="predicted"/>
<dbReference type="Gene3D" id="3.40.50.620">
    <property type="entry name" value="HUPs"/>
    <property type="match status" value="1"/>
</dbReference>
<dbReference type="PANTHER" id="PTHR43169:SF2">
    <property type="entry name" value="NAD_GMP SYNTHASE DOMAIN-CONTAINING PROTEIN"/>
    <property type="match status" value="1"/>
</dbReference>
<evidence type="ECO:0000313" key="3">
    <source>
        <dbReference type="EMBL" id="RKQ14799.1"/>
    </source>
</evidence>
<organism evidence="3 4">
    <name type="scientific">Oceanobacillus bengalensis</name>
    <dbReference type="NCBI Taxonomy" id="1435466"/>
    <lineage>
        <taxon>Bacteria</taxon>
        <taxon>Bacillati</taxon>
        <taxon>Bacillota</taxon>
        <taxon>Bacilli</taxon>
        <taxon>Bacillales</taxon>
        <taxon>Bacillaceae</taxon>
        <taxon>Oceanobacillus</taxon>
    </lineage>
</organism>
<comment type="caution">
    <text evidence="3">The sequence shown here is derived from an EMBL/GenBank/DDBJ whole genome shotgun (WGS) entry which is preliminary data.</text>
</comment>
<reference evidence="3 4" key="1">
    <citation type="journal article" date="2015" name="Antonie Van Leeuwenhoek">
        <title>Oceanobacillus bengalensis sp. nov., a bacterium isolated from seawater of the Bay of Bengal.</title>
        <authorList>
            <person name="Yongchang O."/>
            <person name="Xiang W."/>
            <person name="Wang G."/>
        </authorList>
    </citation>
    <scope>NUCLEOTIDE SEQUENCE [LARGE SCALE GENOMIC DNA]</scope>
    <source>
        <strain evidence="3 4">MCCC 1K00260</strain>
    </source>
</reference>
<dbReference type="AlphaFoldDB" id="A0A494YX56"/>
<dbReference type="NCBIfam" id="TIGR00268">
    <property type="entry name" value="ATP-dependent sacrificial sulfur transferase LarE"/>
    <property type="match status" value="1"/>
</dbReference>
<evidence type="ECO:0000313" key="4">
    <source>
        <dbReference type="Proteomes" id="UP000281813"/>
    </source>
</evidence>
<dbReference type="SUPFAM" id="SSF52402">
    <property type="entry name" value="Adenine nucleotide alpha hydrolases-like"/>
    <property type="match status" value="1"/>
</dbReference>
<sequence length="278" mass="31482">MVELQEKNLHLGEILKKMGRVIVAFSGGVDSAVVLKRAQQELGDNVLAVIVKSELFRKSEYNAAVKFAEDLGVSVRQIEMKELDHPAIAANNPDSWYYSKKLLYTHLNELAEELDYPYVLDGMIMDDMEDFRPGLKARTEEGIRSVLQEAHFYKKEVRALAKELDLPVWNKLASCSLASRFPYGTKLDKQKVDQVNQAELYLKGIGFDEVRVRYHENVARIEVTAEKIAELITKRTEVQHKLVFLGFDYVSVDLRGYRTGSMNEVLPEAAGDKIAANA</sequence>
<dbReference type="EMBL" id="RBZO01000018">
    <property type="protein sequence ID" value="RKQ14799.1"/>
    <property type="molecule type" value="Genomic_DNA"/>
</dbReference>
<evidence type="ECO:0000259" key="2">
    <source>
        <dbReference type="Pfam" id="PF02540"/>
    </source>
</evidence>
<gene>
    <name evidence="3" type="primary">larE</name>
    <name evidence="3" type="ORF">D8M05_12205</name>
</gene>
<feature type="domain" description="NAD/GMP synthase" evidence="2">
    <location>
        <begin position="16"/>
        <end position="84"/>
    </location>
</feature>